<evidence type="ECO:0000259" key="1">
    <source>
        <dbReference type="Pfam" id="PF05685"/>
    </source>
</evidence>
<dbReference type="EMBL" id="JAKKUT010000006">
    <property type="protein sequence ID" value="MDG2991929.1"/>
    <property type="molecule type" value="Genomic_DNA"/>
</dbReference>
<evidence type="ECO:0000313" key="3">
    <source>
        <dbReference type="Proteomes" id="UP001154265"/>
    </source>
</evidence>
<name>A0ABT6F242_9SYNE</name>
<protein>
    <submittedName>
        <fullName evidence="2">Uma2 family endonuclease</fullName>
    </submittedName>
</protein>
<organism evidence="2 3">
    <name type="scientific">Candidatus Synechococcus calcipolaris G9</name>
    <dbReference type="NCBI Taxonomy" id="1497997"/>
    <lineage>
        <taxon>Bacteria</taxon>
        <taxon>Bacillati</taxon>
        <taxon>Cyanobacteriota</taxon>
        <taxon>Cyanophyceae</taxon>
        <taxon>Synechococcales</taxon>
        <taxon>Synechococcaceae</taxon>
        <taxon>Synechococcus</taxon>
    </lineage>
</organism>
<sequence length="191" mass="21354">MTGVIKPAILTLEAFLKQPETTPASEFIDGRVEQKPMPQGKHSRLQLRFCDQVNESAESAQIAMAFPELRCTFAGRSIVPDAAVFCWERIPFDADGEVANAFETHPDWTVEILSPDQTTTKVIRNILHCMKHGSLLGWLIDPEERVILVFHPEQAPTELVGDEVLPVLPGLALVLTVNDVFAWLKGRPRSW</sequence>
<feature type="domain" description="Putative restriction endonuclease" evidence="1">
    <location>
        <begin position="13"/>
        <end position="176"/>
    </location>
</feature>
<dbReference type="SUPFAM" id="SSF52980">
    <property type="entry name" value="Restriction endonuclease-like"/>
    <property type="match status" value="1"/>
</dbReference>
<keyword evidence="2" id="KW-0378">Hydrolase</keyword>
<evidence type="ECO:0000313" key="2">
    <source>
        <dbReference type="EMBL" id="MDG2991929.1"/>
    </source>
</evidence>
<accession>A0ABT6F242</accession>
<dbReference type="CDD" id="cd06260">
    <property type="entry name" value="DUF820-like"/>
    <property type="match status" value="1"/>
</dbReference>
<dbReference type="Proteomes" id="UP001154265">
    <property type="component" value="Unassembled WGS sequence"/>
</dbReference>
<keyword evidence="3" id="KW-1185">Reference proteome</keyword>
<dbReference type="PANTHER" id="PTHR34107">
    <property type="entry name" value="SLL0198 PROTEIN-RELATED"/>
    <property type="match status" value="1"/>
</dbReference>
<dbReference type="RefSeq" id="WP_277867859.1">
    <property type="nucleotide sequence ID" value="NZ_JAKKUT010000006.1"/>
</dbReference>
<comment type="caution">
    <text evidence="2">The sequence shown here is derived from an EMBL/GenBank/DDBJ whole genome shotgun (WGS) entry which is preliminary data.</text>
</comment>
<proteinExistence type="predicted"/>
<gene>
    <name evidence="2" type="ORF">L3556_13450</name>
</gene>
<dbReference type="InterPro" id="IPR012296">
    <property type="entry name" value="Nuclease_put_TT1808"/>
</dbReference>
<dbReference type="PANTHER" id="PTHR34107:SF5">
    <property type="entry name" value="SLL1355 PROTEIN"/>
    <property type="match status" value="1"/>
</dbReference>
<dbReference type="InterPro" id="IPR008538">
    <property type="entry name" value="Uma2"/>
</dbReference>
<dbReference type="InterPro" id="IPR011335">
    <property type="entry name" value="Restrct_endonuc-II-like"/>
</dbReference>
<reference evidence="2" key="1">
    <citation type="journal article" date="2022" name="Genome Biol. Evol.">
        <title>A New Gene Family Diagnostic for Intracellular Biomineralization of Amorphous Ca Carbonates by Cyanobacteria.</title>
        <authorList>
            <person name="Benzerara K."/>
            <person name="Duprat E."/>
            <person name="Bitard-Feildel T."/>
            <person name="Caumes G."/>
            <person name="Cassier-Chauvat C."/>
            <person name="Chauvat F."/>
            <person name="Dezi M."/>
            <person name="Diop S.I."/>
            <person name="Gaschignard G."/>
            <person name="Gorgen S."/>
            <person name="Gugger M."/>
            <person name="Lopez-Garcia P."/>
            <person name="Millet M."/>
            <person name="Skouri-Panet F."/>
            <person name="Moreira D."/>
            <person name="Callebaut I."/>
        </authorList>
    </citation>
    <scope>NUCLEOTIDE SEQUENCE</scope>
    <source>
        <strain evidence="2">G9</strain>
    </source>
</reference>
<dbReference type="Gene3D" id="3.90.1570.10">
    <property type="entry name" value="tt1808, chain A"/>
    <property type="match status" value="1"/>
</dbReference>
<keyword evidence="2" id="KW-0255">Endonuclease</keyword>
<reference evidence="2" key="2">
    <citation type="submission" date="2022-01" db="EMBL/GenBank/DDBJ databases">
        <authorList>
            <person name="Zivanovic Y."/>
            <person name="Moreira D."/>
            <person name="Lopez-Garcia P."/>
        </authorList>
    </citation>
    <scope>NUCLEOTIDE SEQUENCE</scope>
    <source>
        <strain evidence="2">G9</strain>
    </source>
</reference>
<keyword evidence="2" id="KW-0540">Nuclease</keyword>
<dbReference type="Pfam" id="PF05685">
    <property type="entry name" value="Uma2"/>
    <property type="match status" value="1"/>
</dbReference>
<dbReference type="GO" id="GO:0004519">
    <property type="term" value="F:endonuclease activity"/>
    <property type="evidence" value="ECO:0007669"/>
    <property type="project" value="UniProtKB-KW"/>
</dbReference>